<dbReference type="InterPro" id="IPR027417">
    <property type="entry name" value="P-loop_NTPase"/>
</dbReference>
<reference evidence="13" key="2">
    <citation type="journal article" date="2016" name="Int. J. Syst. Evol. Microbiol.">
        <title>Complete genome sequence and cell structure of Limnochorda pilosa, a Gram-negative spore-former within the phylum Firmicutes.</title>
        <authorList>
            <person name="Watanabe M."/>
            <person name="Kojima H."/>
            <person name="Fukui M."/>
        </authorList>
    </citation>
    <scope>NUCLEOTIDE SEQUENCE [LARGE SCALE GENOMIC DNA]</scope>
    <source>
        <strain evidence="13">HC45</strain>
    </source>
</reference>
<dbReference type="OrthoDB" id="9758506at2"/>
<dbReference type="AlphaFoldDB" id="A0A0K2SHU7"/>
<keyword evidence="5" id="KW-0347">Helicase</keyword>
<dbReference type="GO" id="GO:0004527">
    <property type="term" value="F:exonuclease activity"/>
    <property type="evidence" value="ECO:0007669"/>
    <property type="project" value="UniProtKB-KW"/>
</dbReference>
<dbReference type="Proteomes" id="UP000065807">
    <property type="component" value="Chromosome"/>
</dbReference>
<keyword evidence="8" id="KW-0238">DNA-binding</keyword>
<evidence type="ECO:0000256" key="1">
    <source>
        <dbReference type="ARBA" id="ARBA00022722"/>
    </source>
</evidence>
<evidence type="ECO:0000256" key="6">
    <source>
        <dbReference type="ARBA" id="ARBA00022839"/>
    </source>
</evidence>
<proteinExistence type="predicted"/>
<sequence>MELTPRSWPHLEEILRQEPGRRYVLLVRSRPAGDQMLERLARQGVSWANVRVRTPGDLALELAAPELARRGLERATRGQSLYLVDELVRSGCGGGWFLRRAGQPPNLAPEAPASPTDGLVRAVHRSLMELRLHGLSAASLDPSAFSPPAKGEALARLLAAYEDRLAQLSLVDEPGVLRLAVDQAPSDAGEGAHGEDGPLCLVPAGLELLGLERELVRRAGRGRVARFAPGRGGPRTIGFFHATGPEAELRSVLRRVLAGGVPLDQVEVVATDGAAYAEVLHALAVPMGIPVTFAGGLGIEHTSPGRGALAYLDWIIGGYPAGVLARALASGDLAPGPAATGFTQPSGTASAGRRAGDRARSLADRLLESPIGWGRERYRAWVDGHRLRRPARGGHGASGASGEPDRDLAAFLEELLALTPDAAPGRGVGMGGVARALHRVVTRFTVERSPLDRGGRAALLQALEGLERIAARAAGVGPAGGVSEAEAAVAGEDTAGAELGTETLERVAGRLRAWIAALRVGQGEPRPGTLHLAGLEQGGYSGRPHVFLVGLDEGRFPGRGGQDPLLLEGDRSRLPGGLPLAGERMSAHRKSLQDLLDRLEGSLTCSYSSWDPLNAQEVAPSAALLELFRRSSGRADADYSALREALGPPDGVVPAGAPPALDRSEAWLAAIAVGPPESRRLAHPGEGLARAFPLLAAGQEAAAARASDRLTPHDGQIEPEADLDPRRTGQPVSAGRLETLAGCPLRYFFRYVLEVAPPERPQLDPDRWLDPLSRGGLLHQIYRAFLEERIGSGRAGAPIDAADRARMGELARDAAGEMRLRVPPPSEGVFERERRELVDEALFFVSLEAGREDGGVPVLLERAFGMEGEPPVELDLAGDPARPEVLRLLGRIDRIDRLPDGYAVWDYKTGAATRYESERTHLDGGRQLQPVLYAWAAEAILRRAGIDPDPQVRRSGYLMTSRRGRGQRLDRPQDPARREAARALLRRLLDVAAAGTFAPAPDADRQCPFCDYRSACDGPEAVRRVRAKAEAGEARLALWEEVRRYE</sequence>
<name>A0A0K2SHU7_LIMPI</name>
<dbReference type="Pfam" id="PF12705">
    <property type="entry name" value="PDDEXK_1"/>
    <property type="match status" value="1"/>
</dbReference>
<keyword evidence="1" id="KW-0540">Nuclease</keyword>
<organism evidence="12 13">
    <name type="scientific">Limnochorda pilosa</name>
    <dbReference type="NCBI Taxonomy" id="1555112"/>
    <lineage>
        <taxon>Bacteria</taxon>
        <taxon>Bacillati</taxon>
        <taxon>Bacillota</taxon>
        <taxon>Limnochordia</taxon>
        <taxon>Limnochordales</taxon>
        <taxon>Limnochordaceae</taxon>
        <taxon>Limnochorda</taxon>
    </lineage>
</organism>
<evidence type="ECO:0000256" key="4">
    <source>
        <dbReference type="ARBA" id="ARBA00022801"/>
    </source>
</evidence>
<keyword evidence="4" id="KW-0378">Hydrolase</keyword>
<reference evidence="13" key="1">
    <citation type="submission" date="2015-07" db="EMBL/GenBank/DDBJ databases">
        <title>Complete genome sequence and phylogenetic analysis of Limnochorda pilosa.</title>
        <authorList>
            <person name="Watanabe M."/>
            <person name="Kojima H."/>
            <person name="Fukui M."/>
        </authorList>
    </citation>
    <scope>NUCLEOTIDE SEQUENCE [LARGE SCALE GENOMIC DNA]</scope>
    <source>
        <strain evidence="13">HC45</strain>
    </source>
</reference>
<evidence type="ECO:0000256" key="8">
    <source>
        <dbReference type="ARBA" id="ARBA00023125"/>
    </source>
</evidence>
<dbReference type="PATRIC" id="fig|1555112.3.peg.860"/>
<feature type="region of interest" description="Disordered" evidence="10">
    <location>
        <begin position="703"/>
        <end position="734"/>
    </location>
</feature>
<keyword evidence="9" id="KW-0234">DNA repair</keyword>
<evidence type="ECO:0000256" key="10">
    <source>
        <dbReference type="SAM" id="MobiDB-lite"/>
    </source>
</evidence>
<dbReference type="RefSeq" id="WP_068134613.1">
    <property type="nucleotide sequence ID" value="NZ_AP014924.1"/>
</dbReference>
<evidence type="ECO:0000256" key="7">
    <source>
        <dbReference type="ARBA" id="ARBA00022840"/>
    </source>
</evidence>
<evidence type="ECO:0000259" key="11">
    <source>
        <dbReference type="Pfam" id="PF12705"/>
    </source>
</evidence>
<feature type="domain" description="PD-(D/E)XK endonuclease-like" evidence="11">
    <location>
        <begin position="732"/>
        <end position="1017"/>
    </location>
</feature>
<dbReference type="STRING" id="1555112.LIP_0829"/>
<evidence type="ECO:0000256" key="3">
    <source>
        <dbReference type="ARBA" id="ARBA00022763"/>
    </source>
</evidence>
<evidence type="ECO:0000313" key="13">
    <source>
        <dbReference type="Proteomes" id="UP000065807"/>
    </source>
</evidence>
<gene>
    <name evidence="12" type="ORF">LIP_0829</name>
</gene>
<dbReference type="GO" id="GO:0005524">
    <property type="term" value="F:ATP binding"/>
    <property type="evidence" value="ECO:0007669"/>
    <property type="project" value="UniProtKB-KW"/>
</dbReference>
<evidence type="ECO:0000313" key="12">
    <source>
        <dbReference type="EMBL" id="BAS26686.1"/>
    </source>
</evidence>
<dbReference type="GO" id="GO:0006281">
    <property type="term" value="P:DNA repair"/>
    <property type="evidence" value="ECO:0007669"/>
    <property type="project" value="UniProtKB-KW"/>
</dbReference>
<evidence type="ECO:0000256" key="9">
    <source>
        <dbReference type="ARBA" id="ARBA00023204"/>
    </source>
</evidence>
<dbReference type="InterPro" id="IPR038726">
    <property type="entry name" value="PDDEXK_AddAB-type"/>
</dbReference>
<keyword evidence="7" id="KW-0067">ATP-binding</keyword>
<keyword evidence="2" id="KW-0547">Nucleotide-binding</keyword>
<dbReference type="KEGG" id="lpil:LIP_0829"/>
<protein>
    <recommendedName>
        <fullName evidence="11">PD-(D/E)XK endonuclease-like domain-containing protein</fullName>
    </recommendedName>
</protein>
<feature type="compositionally biased region" description="Basic and acidic residues" evidence="10">
    <location>
        <begin position="706"/>
        <end position="716"/>
    </location>
</feature>
<evidence type="ECO:0000256" key="2">
    <source>
        <dbReference type="ARBA" id="ARBA00022741"/>
    </source>
</evidence>
<dbReference type="SUPFAM" id="SSF52540">
    <property type="entry name" value="P-loop containing nucleoside triphosphate hydrolases"/>
    <property type="match status" value="1"/>
</dbReference>
<keyword evidence="6" id="KW-0269">Exonuclease</keyword>
<accession>A0A0K2SHU7</accession>
<keyword evidence="13" id="KW-1185">Reference proteome</keyword>
<dbReference type="GO" id="GO:0003677">
    <property type="term" value="F:DNA binding"/>
    <property type="evidence" value="ECO:0007669"/>
    <property type="project" value="UniProtKB-KW"/>
</dbReference>
<dbReference type="Gene3D" id="3.90.320.10">
    <property type="match status" value="1"/>
</dbReference>
<evidence type="ECO:0000256" key="5">
    <source>
        <dbReference type="ARBA" id="ARBA00022806"/>
    </source>
</evidence>
<dbReference type="EMBL" id="AP014924">
    <property type="protein sequence ID" value="BAS26686.1"/>
    <property type="molecule type" value="Genomic_DNA"/>
</dbReference>
<dbReference type="InterPro" id="IPR011604">
    <property type="entry name" value="PDDEXK-like_dom_sf"/>
</dbReference>
<keyword evidence="3" id="KW-0227">DNA damage</keyword>
<dbReference type="GO" id="GO:0004386">
    <property type="term" value="F:helicase activity"/>
    <property type="evidence" value="ECO:0007669"/>
    <property type="project" value="UniProtKB-KW"/>
</dbReference>